<dbReference type="InterPro" id="IPR012338">
    <property type="entry name" value="Beta-lactam/transpept-like"/>
</dbReference>
<evidence type="ECO:0000256" key="2">
    <source>
        <dbReference type="ARBA" id="ARBA00022801"/>
    </source>
</evidence>
<accession>A0A381W8E4</accession>
<proteinExistence type="inferred from homology"/>
<gene>
    <name evidence="3" type="ORF">METZ01_LOCUS101674</name>
</gene>
<dbReference type="Gene3D" id="3.50.80.20">
    <property type="entry name" value="D-Ala-D-Ala carboxypeptidase C, peptidase S13"/>
    <property type="match status" value="1"/>
</dbReference>
<dbReference type="GO" id="GO:0004185">
    <property type="term" value="F:serine-type carboxypeptidase activity"/>
    <property type="evidence" value="ECO:0007669"/>
    <property type="project" value="InterPro"/>
</dbReference>
<organism evidence="3">
    <name type="scientific">marine metagenome</name>
    <dbReference type="NCBI Taxonomy" id="408172"/>
    <lineage>
        <taxon>unclassified sequences</taxon>
        <taxon>metagenomes</taxon>
        <taxon>ecological metagenomes</taxon>
    </lineage>
</organism>
<evidence type="ECO:0000313" key="3">
    <source>
        <dbReference type="EMBL" id="SVA48820.1"/>
    </source>
</evidence>
<reference evidence="3" key="1">
    <citation type="submission" date="2018-05" db="EMBL/GenBank/DDBJ databases">
        <authorList>
            <person name="Lanie J.A."/>
            <person name="Ng W.-L."/>
            <person name="Kazmierczak K.M."/>
            <person name="Andrzejewski T.M."/>
            <person name="Davidsen T.M."/>
            <person name="Wayne K.J."/>
            <person name="Tettelin H."/>
            <person name="Glass J.I."/>
            <person name="Rusch D."/>
            <person name="Podicherti R."/>
            <person name="Tsui H.-C.T."/>
            <person name="Winkler M.E."/>
        </authorList>
    </citation>
    <scope>NUCLEOTIDE SEQUENCE</scope>
</reference>
<dbReference type="Gene3D" id="3.40.710.10">
    <property type="entry name" value="DD-peptidase/beta-lactamase superfamily"/>
    <property type="match status" value="1"/>
</dbReference>
<dbReference type="GO" id="GO:0006508">
    <property type="term" value="P:proteolysis"/>
    <property type="evidence" value="ECO:0007669"/>
    <property type="project" value="InterPro"/>
</dbReference>
<dbReference type="PROSITE" id="PS51257">
    <property type="entry name" value="PROKAR_LIPOPROTEIN"/>
    <property type="match status" value="1"/>
</dbReference>
<dbReference type="EMBL" id="UINC01011026">
    <property type="protein sequence ID" value="SVA48820.1"/>
    <property type="molecule type" value="Genomic_DNA"/>
</dbReference>
<dbReference type="PANTHER" id="PTHR30023">
    <property type="entry name" value="D-ALANYL-D-ALANINE CARBOXYPEPTIDASE"/>
    <property type="match status" value="1"/>
</dbReference>
<dbReference type="PANTHER" id="PTHR30023:SF0">
    <property type="entry name" value="PENICILLIN-SENSITIVE CARBOXYPEPTIDASE A"/>
    <property type="match status" value="1"/>
</dbReference>
<dbReference type="SUPFAM" id="SSF56601">
    <property type="entry name" value="beta-lactamase/transpeptidase-like"/>
    <property type="match status" value="1"/>
</dbReference>
<name>A0A381W8E4_9ZZZZ</name>
<comment type="similarity">
    <text evidence="1">Belongs to the peptidase S13 family.</text>
</comment>
<protein>
    <recommendedName>
        <fullName evidence="4">D-alanyl-D-alanine carboxypeptidase/D-alanyl-D-alanine-endopeptidase</fullName>
    </recommendedName>
</protein>
<dbReference type="InterPro" id="IPR000667">
    <property type="entry name" value="Peptidase_S13"/>
</dbReference>
<dbReference type="AlphaFoldDB" id="A0A381W8E4"/>
<sequence length="199" mass="20985">MERPSGCRVVSLVLCFSLGACATTSAPRIPDARPTDSNPPHALAASLNTLLETPDAKRAVWGVFVRSLTSGAVLYNHYADRLVMPASTMKLVTLAVAAERLGWDYRYDTELLLSGPVVDGVLRGDLIVRGGGDPTINGEDKPGTPVFEAWVGQIKAAGVTSITGRILGDDDLVEEATPGFGWSWDDLPYGFAAAGGALI</sequence>
<feature type="non-terminal residue" evidence="3">
    <location>
        <position position="199"/>
    </location>
</feature>
<dbReference type="Pfam" id="PF02113">
    <property type="entry name" value="Peptidase_S13"/>
    <property type="match status" value="1"/>
</dbReference>
<keyword evidence="2" id="KW-0378">Hydrolase</keyword>
<evidence type="ECO:0000256" key="1">
    <source>
        <dbReference type="ARBA" id="ARBA00006096"/>
    </source>
</evidence>
<dbReference type="GO" id="GO:0000270">
    <property type="term" value="P:peptidoglycan metabolic process"/>
    <property type="evidence" value="ECO:0007669"/>
    <property type="project" value="TreeGrafter"/>
</dbReference>
<evidence type="ECO:0008006" key="4">
    <source>
        <dbReference type="Google" id="ProtNLM"/>
    </source>
</evidence>